<gene>
    <name evidence="2" type="ORF">WQQ_45150</name>
</gene>
<protein>
    <recommendedName>
        <fullName evidence="4">YfaZ family protein</fullName>
    </recommendedName>
</protein>
<feature type="signal peptide" evidence="1">
    <location>
        <begin position="1"/>
        <end position="21"/>
    </location>
</feature>
<dbReference type="InterPro" id="IPR009998">
    <property type="entry name" value="YfaZ"/>
</dbReference>
<dbReference type="InterPro" id="IPR023614">
    <property type="entry name" value="Porin_dom_sf"/>
</dbReference>
<organism evidence="2 3">
    <name type="scientific">Hydrocarboniphaga effusa AP103</name>
    <dbReference type="NCBI Taxonomy" id="1172194"/>
    <lineage>
        <taxon>Bacteria</taxon>
        <taxon>Pseudomonadati</taxon>
        <taxon>Pseudomonadota</taxon>
        <taxon>Gammaproteobacteria</taxon>
        <taxon>Nevskiales</taxon>
        <taxon>Nevskiaceae</taxon>
        <taxon>Hydrocarboniphaga</taxon>
    </lineage>
</organism>
<evidence type="ECO:0000313" key="3">
    <source>
        <dbReference type="Proteomes" id="UP000003704"/>
    </source>
</evidence>
<accession>I8T2E9</accession>
<evidence type="ECO:0000313" key="2">
    <source>
        <dbReference type="EMBL" id="EIT68080.1"/>
    </source>
</evidence>
<dbReference type="AlphaFoldDB" id="I8T2E9"/>
<feature type="chain" id="PRO_5003714138" description="YfaZ family protein" evidence="1">
    <location>
        <begin position="22"/>
        <end position="193"/>
    </location>
</feature>
<comment type="caution">
    <text evidence="2">The sequence shown here is derived from an EMBL/GenBank/DDBJ whole genome shotgun (WGS) entry which is preliminary data.</text>
</comment>
<keyword evidence="3" id="KW-1185">Reference proteome</keyword>
<dbReference type="STRING" id="1172194.WQQ_45150"/>
<evidence type="ECO:0008006" key="4">
    <source>
        <dbReference type="Google" id="ProtNLM"/>
    </source>
</evidence>
<dbReference type="OrthoDB" id="6119976at2"/>
<dbReference type="Proteomes" id="UP000003704">
    <property type="component" value="Unassembled WGS sequence"/>
</dbReference>
<reference evidence="2 3" key="1">
    <citation type="journal article" date="2012" name="J. Bacteriol.">
        <title>Genome Sequence of n-Alkane-Degrading Hydrocarboniphaga effusa Strain AP103T (ATCC BAA-332T).</title>
        <authorList>
            <person name="Chang H.K."/>
            <person name="Zylstra G.J."/>
            <person name="Chae J.C."/>
        </authorList>
    </citation>
    <scope>NUCLEOTIDE SEQUENCE [LARGE SCALE GENOMIC DNA]</scope>
    <source>
        <strain evidence="2 3">AP103</strain>
    </source>
</reference>
<dbReference type="SUPFAM" id="SSF56935">
    <property type="entry name" value="Porins"/>
    <property type="match status" value="1"/>
</dbReference>
<keyword evidence="1" id="KW-0732">Signal</keyword>
<proteinExistence type="predicted"/>
<sequence>MKLFKMLPVLALASAAMPAQAASLDLNLNDEAVRGEFSGALSSLFSTDAEGQYQLGALYSDDENLDLKQIHAGLLATGDTGAQEVRATAGLGVRAQYLDADGGDGGGLALGGQFDIRLAGFERLGLQGYFWYSPKVLTFGDIEDQSEWSLSADYQVLRNASVYVGYRQLRIDPDNGHAFDADDGFHLGFRFKF</sequence>
<dbReference type="Gene3D" id="2.40.160.10">
    <property type="entry name" value="Porin"/>
    <property type="match status" value="1"/>
</dbReference>
<dbReference type="Pfam" id="PF07437">
    <property type="entry name" value="YfaZ"/>
    <property type="match status" value="1"/>
</dbReference>
<name>I8T2E9_9GAMM</name>
<dbReference type="RefSeq" id="WP_007187450.1">
    <property type="nucleotide sequence ID" value="NZ_AKGD01000004.1"/>
</dbReference>
<dbReference type="EMBL" id="AKGD01000004">
    <property type="protein sequence ID" value="EIT68080.1"/>
    <property type="molecule type" value="Genomic_DNA"/>
</dbReference>
<evidence type="ECO:0000256" key="1">
    <source>
        <dbReference type="SAM" id="SignalP"/>
    </source>
</evidence>